<evidence type="ECO:0000313" key="3">
    <source>
        <dbReference type="Proteomes" id="UP000789572"/>
    </source>
</evidence>
<dbReference type="SUPFAM" id="SSF50630">
    <property type="entry name" value="Acid proteases"/>
    <property type="match status" value="1"/>
</dbReference>
<dbReference type="InterPro" id="IPR033121">
    <property type="entry name" value="PEPTIDASE_A1"/>
</dbReference>
<dbReference type="Gene3D" id="2.40.70.10">
    <property type="entry name" value="Acid Proteases"/>
    <property type="match status" value="1"/>
</dbReference>
<dbReference type="Pfam" id="PF00026">
    <property type="entry name" value="Asp"/>
    <property type="match status" value="1"/>
</dbReference>
<dbReference type="AlphaFoldDB" id="A0A9N9GFU7"/>
<dbReference type="Proteomes" id="UP000789572">
    <property type="component" value="Unassembled WGS sequence"/>
</dbReference>
<proteinExistence type="predicted"/>
<comment type="caution">
    <text evidence="2">The sequence shown here is derived from an EMBL/GenBank/DDBJ whole genome shotgun (WGS) entry which is preliminary data.</text>
</comment>
<dbReference type="PROSITE" id="PS51767">
    <property type="entry name" value="PEPTIDASE_A1"/>
    <property type="match status" value="1"/>
</dbReference>
<keyword evidence="3" id="KW-1185">Reference proteome</keyword>
<evidence type="ECO:0000313" key="2">
    <source>
        <dbReference type="EMBL" id="CAG8599022.1"/>
    </source>
</evidence>
<protein>
    <submittedName>
        <fullName evidence="2">5393_t:CDS:1</fullName>
    </submittedName>
</protein>
<sequence>MTLTFGTAPFTVPGTDLVIQLDVGVCMSAITAGGDNELILLGDTFLKNNYAYFNLDKSIIGLAQAKR</sequence>
<dbReference type="OrthoDB" id="2747330at2759"/>
<feature type="domain" description="Peptidase A1" evidence="1">
    <location>
        <begin position="1"/>
        <end position="63"/>
    </location>
</feature>
<dbReference type="EMBL" id="CAJVPJ010001646">
    <property type="protein sequence ID" value="CAG8599022.1"/>
    <property type="molecule type" value="Genomic_DNA"/>
</dbReference>
<reference evidence="2" key="1">
    <citation type="submission" date="2021-06" db="EMBL/GenBank/DDBJ databases">
        <authorList>
            <person name="Kallberg Y."/>
            <person name="Tangrot J."/>
            <person name="Rosling A."/>
        </authorList>
    </citation>
    <scope>NUCLEOTIDE SEQUENCE</scope>
    <source>
        <strain evidence="2">IA702</strain>
    </source>
</reference>
<evidence type="ECO:0000259" key="1">
    <source>
        <dbReference type="PROSITE" id="PS51767"/>
    </source>
</evidence>
<organism evidence="2 3">
    <name type="scientific">Paraglomus occultum</name>
    <dbReference type="NCBI Taxonomy" id="144539"/>
    <lineage>
        <taxon>Eukaryota</taxon>
        <taxon>Fungi</taxon>
        <taxon>Fungi incertae sedis</taxon>
        <taxon>Mucoromycota</taxon>
        <taxon>Glomeromycotina</taxon>
        <taxon>Glomeromycetes</taxon>
        <taxon>Paraglomerales</taxon>
        <taxon>Paraglomeraceae</taxon>
        <taxon>Paraglomus</taxon>
    </lineage>
</organism>
<name>A0A9N9GFU7_9GLOM</name>
<accession>A0A9N9GFU7</accession>
<dbReference type="InterPro" id="IPR021109">
    <property type="entry name" value="Peptidase_aspartic_dom_sf"/>
</dbReference>
<gene>
    <name evidence="2" type="ORF">POCULU_LOCUS7366</name>
</gene>